<evidence type="ECO:0000256" key="2">
    <source>
        <dbReference type="ARBA" id="ARBA00023239"/>
    </source>
</evidence>
<evidence type="ECO:0000256" key="1">
    <source>
        <dbReference type="ARBA" id="ARBA00022605"/>
    </source>
</evidence>
<accession>A0ABX8SPR9</accession>
<comment type="function">
    <text evidence="3">The alpha subunit is responsible for the aldol cleavage of indoleglycerol phosphate to indole and glyceraldehyde 3-phosphate.</text>
</comment>
<dbReference type="NCBIfam" id="TIGR00262">
    <property type="entry name" value="trpA"/>
    <property type="match status" value="1"/>
</dbReference>
<dbReference type="CDD" id="cd04724">
    <property type="entry name" value="Tryptophan_synthase_alpha"/>
    <property type="match status" value="1"/>
</dbReference>
<dbReference type="EC" id="4.2.1.20" evidence="3"/>
<comment type="subunit">
    <text evidence="3">Tetramer of two alpha and two beta chains.</text>
</comment>
<dbReference type="GO" id="GO:0004834">
    <property type="term" value="F:tryptophan synthase activity"/>
    <property type="evidence" value="ECO:0007669"/>
    <property type="project" value="UniProtKB-EC"/>
</dbReference>
<dbReference type="HAMAP" id="MF_00131">
    <property type="entry name" value="Trp_synth_alpha"/>
    <property type="match status" value="1"/>
</dbReference>
<keyword evidence="2 3" id="KW-0456">Lyase</keyword>
<keyword evidence="3" id="KW-0822">Tryptophan biosynthesis</keyword>
<reference evidence="5 6" key="1">
    <citation type="submission" date="2021-07" db="EMBL/GenBank/DDBJ databases">
        <title>complete genome sequencing of Tessaracoccus sp.J1M15.</title>
        <authorList>
            <person name="Bae J.-W."/>
            <person name="Kim D.-y."/>
        </authorList>
    </citation>
    <scope>NUCLEOTIDE SEQUENCE [LARGE SCALE GENOMIC DNA]</scope>
    <source>
        <strain evidence="5 6">J1M15</strain>
    </source>
</reference>
<feature type="active site" description="Proton acceptor" evidence="3">
    <location>
        <position position="73"/>
    </location>
</feature>
<proteinExistence type="inferred from homology"/>
<evidence type="ECO:0000313" key="6">
    <source>
        <dbReference type="Proteomes" id="UP000824504"/>
    </source>
</evidence>
<dbReference type="PROSITE" id="PS00167">
    <property type="entry name" value="TRP_SYNTHASE_ALPHA"/>
    <property type="match status" value="1"/>
</dbReference>
<dbReference type="InterPro" id="IPR018204">
    <property type="entry name" value="Trp_synthase_alpha_AS"/>
</dbReference>
<feature type="active site" description="Proton acceptor" evidence="3">
    <location>
        <position position="62"/>
    </location>
</feature>
<comment type="pathway">
    <text evidence="3">Amino-acid biosynthesis; L-tryptophan biosynthesis; L-tryptophan from chorismate: step 5/5.</text>
</comment>
<dbReference type="PANTHER" id="PTHR43406:SF1">
    <property type="entry name" value="TRYPTOPHAN SYNTHASE ALPHA CHAIN, CHLOROPLASTIC"/>
    <property type="match status" value="1"/>
</dbReference>
<dbReference type="Proteomes" id="UP000824504">
    <property type="component" value="Chromosome"/>
</dbReference>
<gene>
    <name evidence="3 5" type="primary">trpA</name>
    <name evidence="5" type="ORF">KDB89_06560</name>
</gene>
<protein>
    <recommendedName>
        <fullName evidence="3">Tryptophan synthase alpha chain</fullName>
        <ecNumber evidence="3">4.2.1.20</ecNumber>
    </recommendedName>
</protein>
<evidence type="ECO:0000313" key="5">
    <source>
        <dbReference type="EMBL" id="QXT64108.1"/>
    </source>
</evidence>
<dbReference type="PANTHER" id="PTHR43406">
    <property type="entry name" value="TRYPTOPHAN SYNTHASE, ALPHA CHAIN"/>
    <property type="match status" value="1"/>
</dbReference>
<evidence type="ECO:0000256" key="4">
    <source>
        <dbReference type="RuleBase" id="RU003662"/>
    </source>
</evidence>
<comment type="catalytic activity">
    <reaction evidence="3">
        <text>(1S,2R)-1-C-(indol-3-yl)glycerol 3-phosphate + L-serine = D-glyceraldehyde 3-phosphate + L-tryptophan + H2O</text>
        <dbReference type="Rhea" id="RHEA:10532"/>
        <dbReference type="ChEBI" id="CHEBI:15377"/>
        <dbReference type="ChEBI" id="CHEBI:33384"/>
        <dbReference type="ChEBI" id="CHEBI:57912"/>
        <dbReference type="ChEBI" id="CHEBI:58866"/>
        <dbReference type="ChEBI" id="CHEBI:59776"/>
        <dbReference type="EC" id="4.2.1.20"/>
    </reaction>
</comment>
<keyword evidence="3" id="KW-0057">Aromatic amino acid biosynthesis</keyword>
<keyword evidence="1 3" id="KW-0028">Amino-acid biosynthesis</keyword>
<sequence length="282" mass="28978">MSSFTDAARLGNTGAVVASCLDAGRPALVGYLPVGYPSVAQSMEAFRAVVEGEDGRGADIVEIGIPYSDPLMDGLVIQHATVKARARGVHTRDAFTAAETVAATGAAPMVMTYWNLIEAYGPDRFARDLASAGGRGVITPDLPPDDCPEWFEASDAHSLDRVFLIAPSSTDERIALTMGSCRGWVYATSVMGVTGARSATSDAAPVIVGRARAIDPTIPVGIGLGVSNGAQAAEIGGYADLVIVGSALLKCLDSDGADMPGDLRRLRALSGELAAGVASARP</sequence>
<name>A0ABX8SPR9_9ACTN</name>
<dbReference type="EMBL" id="CP079216">
    <property type="protein sequence ID" value="QXT64108.1"/>
    <property type="molecule type" value="Genomic_DNA"/>
</dbReference>
<organism evidence="5 6">
    <name type="scientific">Tessaracoccus palaemonis</name>
    <dbReference type="NCBI Taxonomy" id="2829499"/>
    <lineage>
        <taxon>Bacteria</taxon>
        <taxon>Bacillati</taxon>
        <taxon>Actinomycetota</taxon>
        <taxon>Actinomycetes</taxon>
        <taxon>Propionibacteriales</taxon>
        <taxon>Propionibacteriaceae</taxon>
        <taxon>Tessaracoccus</taxon>
    </lineage>
</organism>
<evidence type="ECO:0000256" key="3">
    <source>
        <dbReference type="HAMAP-Rule" id="MF_00131"/>
    </source>
</evidence>
<keyword evidence="6" id="KW-1185">Reference proteome</keyword>
<dbReference type="Pfam" id="PF00290">
    <property type="entry name" value="Trp_syntA"/>
    <property type="match status" value="1"/>
</dbReference>
<comment type="similarity">
    <text evidence="3 4">Belongs to the TrpA family.</text>
</comment>
<dbReference type="RefSeq" id="WP_219084031.1">
    <property type="nucleotide sequence ID" value="NZ_CP079216.1"/>
</dbReference>
<dbReference type="InterPro" id="IPR002028">
    <property type="entry name" value="Trp_synthase_suA"/>
</dbReference>